<dbReference type="GO" id="GO:0004553">
    <property type="term" value="F:hydrolase activity, hydrolyzing O-glycosyl compounds"/>
    <property type="evidence" value="ECO:0007669"/>
    <property type="project" value="InterPro"/>
</dbReference>
<feature type="compositionally biased region" description="Low complexity" evidence="2">
    <location>
        <begin position="597"/>
        <end position="620"/>
    </location>
</feature>
<comment type="caution">
    <text evidence="4">The sequence shown here is derived from an EMBL/GenBank/DDBJ whole genome shotgun (WGS) entry which is preliminary data.</text>
</comment>
<keyword evidence="3" id="KW-1133">Transmembrane helix</keyword>
<dbReference type="GO" id="GO:0042597">
    <property type="term" value="C:periplasmic space"/>
    <property type="evidence" value="ECO:0007669"/>
    <property type="project" value="InterPro"/>
</dbReference>
<keyword evidence="5" id="KW-1185">Reference proteome</keyword>
<evidence type="ECO:0000256" key="2">
    <source>
        <dbReference type="SAM" id="MobiDB-lite"/>
    </source>
</evidence>
<proteinExistence type="predicted"/>
<dbReference type="SUPFAM" id="SSF48435">
    <property type="entry name" value="Bacterial muramidases"/>
    <property type="match status" value="1"/>
</dbReference>
<evidence type="ECO:0000256" key="1">
    <source>
        <dbReference type="ARBA" id="ARBA00022729"/>
    </source>
</evidence>
<feature type="transmembrane region" description="Helical" evidence="3">
    <location>
        <begin position="26"/>
        <end position="47"/>
    </location>
</feature>
<reference evidence="4 5" key="1">
    <citation type="submission" date="2019-07" db="EMBL/GenBank/DDBJ databases">
        <title>Description of 53C-WASEF.</title>
        <authorList>
            <person name="Pitt A."/>
            <person name="Hahn M.W."/>
        </authorList>
    </citation>
    <scope>NUCLEOTIDE SEQUENCE [LARGE SCALE GENOMIC DNA]</scope>
    <source>
        <strain evidence="4 5">53C-WASEF</strain>
    </source>
</reference>
<evidence type="ECO:0000313" key="4">
    <source>
        <dbReference type="EMBL" id="TSJ79481.1"/>
    </source>
</evidence>
<dbReference type="Gene3D" id="1.25.40.10">
    <property type="entry name" value="Tetratricopeptide repeat domain"/>
    <property type="match status" value="1"/>
</dbReference>
<protein>
    <recommendedName>
        <fullName evidence="6">Tetratricopeptide repeat protein</fullName>
    </recommendedName>
</protein>
<organism evidence="4 5">
    <name type="scientific">Rariglobus hedericola</name>
    <dbReference type="NCBI Taxonomy" id="2597822"/>
    <lineage>
        <taxon>Bacteria</taxon>
        <taxon>Pseudomonadati</taxon>
        <taxon>Verrucomicrobiota</taxon>
        <taxon>Opitutia</taxon>
        <taxon>Opitutales</taxon>
        <taxon>Opitutaceae</taxon>
        <taxon>Rariglobus</taxon>
    </lineage>
</organism>
<dbReference type="InterPro" id="IPR011990">
    <property type="entry name" value="TPR-like_helical_dom_sf"/>
</dbReference>
<gene>
    <name evidence="4" type="ORF">FPL22_09395</name>
</gene>
<keyword evidence="3" id="KW-0472">Membrane</keyword>
<dbReference type="AlphaFoldDB" id="A0A556QS68"/>
<keyword evidence="3" id="KW-0812">Transmembrane</keyword>
<evidence type="ECO:0000313" key="5">
    <source>
        <dbReference type="Proteomes" id="UP000315648"/>
    </source>
</evidence>
<name>A0A556QS68_9BACT</name>
<sequence length="620" mass="68740">MIRLFQKKSAQLKEWWHFTTEMNRDLCKLFGGLLAAVVLAGVVWIFGKPFWQKWRQDQALAKVEEFAARNDYRSALLALRRATEIDPNDFRVWREAAAFLAKIGSPEAVVARQNLSRLAPDDISLRIALVTEALRFGDVSTAQSGVTALEQASRRDAAFHRLAAAVSLALGRSAEFEEHLVALTAVDPSDLASRFNLAALRLWNIDPEVSRQAYITLTALGNEPSVRVRASLERLKFAAATRDPARVDTEVASLVPLLNPALTGTLLKRDTPGEPPGWDALLQGLKTAAVTNPGDATLLIRWLDDLGLGQRALTWVDTLPAPIRTDSQFAAAEADLAARANDLPRLRARLAEHAWGQISEETINLSLAARVQQMRFGDQRARATWDDAIITTNETLAGLRMLARLGGIWRDGEGTERALQAIVDRYPREYWACDALRVRYAVRGDLEKLWQLYQAWAPRTPDNIPVQQTWIMLGTLLKKSSPRQLERATELYEKSRRPADTATTLAYVSALWSVNRIDDAAKVIATLPAFTRSEPRVQLWFAILAAEQNRDDDLNALLAALPRKTLLREEQQLLDSSLSARDRRKAAALRKAEAAKKSATPSPSAPAVPVTTATKPAAQP</sequence>
<dbReference type="EMBL" id="VMBG01000001">
    <property type="protein sequence ID" value="TSJ79481.1"/>
    <property type="molecule type" value="Genomic_DNA"/>
</dbReference>
<accession>A0A556QS68</accession>
<keyword evidence="1" id="KW-0732">Signal</keyword>
<dbReference type="RefSeq" id="WP_144230022.1">
    <property type="nucleotide sequence ID" value="NZ_CBCRVV010000030.1"/>
</dbReference>
<evidence type="ECO:0000256" key="3">
    <source>
        <dbReference type="SAM" id="Phobius"/>
    </source>
</evidence>
<dbReference type="SUPFAM" id="SSF48452">
    <property type="entry name" value="TPR-like"/>
    <property type="match status" value="1"/>
</dbReference>
<evidence type="ECO:0008006" key="6">
    <source>
        <dbReference type="Google" id="ProtNLM"/>
    </source>
</evidence>
<dbReference type="Proteomes" id="UP000315648">
    <property type="component" value="Unassembled WGS sequence"/>
</dbReference>
<feature type="region of interest" description="Disordered" evidence="2">
    <location>
        <begin position="577"/>
        <end position="620"/>
    </location>
</feature>
<dbReference type="OrthoDB" id="186434at2"/>
<dbReference type="InterPro" id="IPR008939">
    <property type="entry name" value="Lytic_TGlycosylase_superhlx_U"/>
</dbReference>